<dbReference type="GO" id="GO:0043639">
    <property type="term" value="P:benzoate catabolic process"/>
    <property type="evidence" value="ECO:0007669"/>
    <property type="project" value="InterPro"/>
</dbReference>
<dbReference type="SUPFAM" id="SSF54373">
    <property type="entry name" value="FAD-linked reductases, C-terminal domain"/>
    <property type="match status" value="1"/>
</dbReference>
<evidence type="ECO:0000256" key="1">
    <source>
        <dbReference type="ARBA" id="ARBA00022630"/>
    </source>
</evidence>
<dbReference type="InterPro" id="IPR036188">
    <property type="entry name" value="FAD/NAD-bd_sf"/>
</dbReference>
<dbReference type="GO" id="GO:0071949">
    <property type="term" value="F:FAD binding"/>
    <property type="evidence" value="ECO:0007669"/>
    <property type="project" value="InterPro"/>
</dbReference>
<dbReference type="AlphaFoldDB" id="A0A800NBC0"/>
<feature type="domain" description="FAD-binding" evidence="3">
    <location>
        <begin position="2"/>
        <end position="343"/>
    </location>
</feature>
<dbReference type="RefSeq" id="WP_159344617.1">
    <property type="nucleotide sequence ID" value="NZ_JBALOT010000004.1"/>
</dbReference>
<evidence type="ECO:0000259" key="3">
    <source>
        <dbReference type="Pfam" id="PF01494"/>
    </source>
</evidence>
<gene>
    <name evidence="4" type="ORF">KIS1582_1317</name>
</gene>
<dbReference type="PANTHER" id="PTHR43004">
    <property type="entry name" value="TRK SYSTEM POTASSIUM UPTAKE PROTEIN"/>
    <property type="match status" value="1"/>
</dbReference>
<dbReference type="Gene3D" id="3.30.9.10">
    <property type="entry name" value="D-Amino Acid Oxidase, subunit A, domain 2"/>
    <property type="match status" value="1"/>
</dbReference>
<comment type="caution">
    <text evidence="4">The sequence shown here is derived from an EMBL/GenBank/DDBJ whole genome shotgun (WGS) entry which is preliminary data.</text>
</comment>
<evidence type="ECO:0000313" key="5">
    <source>
        <dbReference type="Proteomes" id="UP000465778"/>
    </source>
</evidence>
<reference evidence="4 5" key="1">
    <citation type="journal article" date="2020" name="G3 (Bethesda)">
        <title>Whole Genome Sequencing and Comparative Genomics of Two Nematicidal Bacillus Strains Reveals a Wide Range of Possible Virulence Factors.</title>
        <authorList>
            <person name="Susic N."/>
            <person name="Janezic S."/>
            <person name="Rupnik M."/>
            <person name="Geric Stare B."/>
        </authorList>
    </citation>
    <scope>NUCLEOTIDE SEQUENCE [LARGE SCALE GENOMIC DNA]</scope>
    <source>
        <strain evidence="4 5">I-1582</strain>
    </source>
</reference>
<dbReference type="GO" id="GO:0018659">
    <property type="term" value="F:4-hydroxybenzoate 3-monooxygenase activity"/>
    <property type="evidence" value="ECO:0007669"/>
    <property type="project" value="UniProtKB-EC"/>
</dbReference>
<keyword evidence="1" id="KW-0285">Flavoprotein</keyword>
<dbReference type="Pfam" id="PF01494">
    <property type="entry name" value="FAD_binding_3"/>
    <property type="match status" value="1"/>
</dbReference>
<dbReference type="SUPFAM" id="SSF51905">
    <property type="entry name" value="FAD/NAD(P)-binding domain"/>
    <property type="match status" value="1"/>
</dbReference>
<protein>
    <submittedName>
        <fullName evidence="4">p-hydroxybenzoate hydroxylase</fullName>
        <ecNumber evidence="4">1.14.13.2</ecNumber>
    </submittedName>
</protein>
<dbReference type="InterPro" id="IPR050641">
    <property type="entry name" value="RIFMO-like"/>
</dbReference>
<organism evidence="4 5">
    <name type="scientific">Cytobacillus firmus</name>
    <name type="common">Bacillus firmus</name>
    <dbReference type="NCBI Taxonomy" id="1399"/>
    <lineage>
        <taxon>Bacteria</taxon>
        <taxon>Bacillati</taxon>
        <taxon>Bacillota</taxon>
        <taxon>Bacilli</taxon>
        <taxon>Bacillales</taxon>
        <taxon>Bacillaceae</taxon>
        <taxon>Cytobacillus</taxon>
    </lineage>
</organism>
<dbReference type="InterPro" id="IPR002938">
    <property type="entry name" value="FAD-bd"/>
</dbReference>
<evidence type="ECO:0000256" key="2">
    <source>
        <dbReference type="ARBA" id="ARBA00022827"/>
    </source>
</evidence>
<sequence length="406" mass="45613">MRTQVGIIGAGPAGLMLSHLLHLQGIETIVIEKRSREEIEGTIRAGVLEQGTVDLLNASGVGERMLKEGHIHQGIELQFNGNRHRINMEELTGGKKITVYAQHEVIKDLVAARVQAGGKIIFNADHVSLHDIETEEPKIRFEKEGMGNEIVCDFIAGCDGFHGPSRQAIPNIIRTEKQKVYPFGWLGILAETPPVNPELIYTNHERGFALISTRSPEVQRHYLQVDPNDDIKNWSDDRIWTELHARVDSEDGFKMKEGPIIQKNIVSMRSFVCETMQHGRLFIAGDAAHIVPPTGAKGLNLAISDVYVLSNGLLQFYQSGKKEILDQYSEICLRRIWKAQRFSYWMTTMLHRDVNHSSYEYQIQLAELDYVTSSIAASTSLAENYVGLPFEIPGYNFKMNSASLSV</sequence>
<dbReference type="Proteomes" id="UP000465778">
    <property type="component" value="Unassembled WGS sequence"/>
</dbReference>
<dbReference type="Gene3D" id="3.50.50.60">
    <property type="entry name" value="FAD/NAD(P)-binding domain"/>
    <property type="match status" value="1"/>
</dbReference>
<dbReference type="EMBL" id="VDEM01000009">
    <property type="protein sequence ID" value="KAF0824930.1"/>
    <property type="molecule type" value="Genomic_DNA"/>
</dbReference>
<name>A0A800NBC0_CYTFI</name>
<dbReference type="PRINTS" id="PR00420">
    <property type="entry name" value="RNGMNOXGNASE"/>
</dbReference>
<dbReference type="OrthoDB" id="9766816at2"/>
<dbReference type="EC" id="1.14.13.2" evidence="4"/>
<dbReference type="InterPro" id="IPR012733">
    <property type="entry name" value="HB_mOase"/>
</dbReference>
<keyword evidence="4" id="KW-0560">Oxidoreductase</keyword>
<evidence type="ECO:0000313" key="4">
    <source>
        <dbReference type="EMBL" id="KAF0824930.1"/>
    </source>
</evidence>
<dbReference type="PANTHER" id="PTHR43004:SF3">
    <property type="entry name" value="P-HYDROXYBENZOATE HYDROXYLASE"/>
    <property type="match status" value="1"/>
</dbReference>
<accession>A0A800NBC0</accession>
<keyword evidence="2" id="KW-0274">FAD</keyword>
<dbReference type="NCBIfam" id="NF006091">
    <property type="entry name" value="PRK08243.1"/>
    <property type="match status" value="1"/>
</dbReference>
<proteinExistence type="predicted"/>
<dbReference type="NCBIfam" id="TIGR02360">
    <property type="entry name" value="pbenz_hydroxyl"/>
    <property type="match status" value="1"/>
</dbReference>